<keyword evidence="12" id="KW-0807">Transducer</keyword>
<evidence type="ECO:0000256" key="6">
    <source>
        <dbReference type="ARBA" id="ARBA00022925"/>
    </source>
</evidence>
<dbReference type="GO" id="GO:0001750">
    <property type="term" value="C:photoreceptor outer segment"/>
    <property type="evidence" value="ECO:0000318"/>
    <property type="project" value="GO_Central"/>
</dbReference>
<keyword evidence="4" id="KW-0716">Sensory transduction</keyword>
<dbReference type="GO" id="GO:0007602">
    <property type="term" value="P:phototransduction"/>
    <property type="evidence" value="ECO:0000318"/>
    <property type="project" value="GO_Central"/>
</dbReference>
<feature type="domain" description="G-protein coupled receptors family 1 profile" evidence="16">
    <location>
        <begin position="89"/>
        <end position="345"/>
    </location>
</feature>
<evidence type="ECO:0000256" key="5">
    <source>
        <dbReference type="ARBA" id="ARBA00022692"/>
    </source>
</evidence>
<dbReference type="eggNOG" id="KOG3656">
    <property type="taxonomic scope" value="Eukaryota"/>
</dbReference>
<evidence type="ECO:0000259" key="16">
    <source>
        <dbReference type="PROSITE" id="PS50262"/>
    </source>
</evidence>
<evidence type="ECO:0000256" key="10">
    <source>
        <dbReference type="ARBA" id="ARBA00023136"/>
    </source>
</evidence>
<reference evidence="17 18" key="1">
    <citation type="journal article" date="2011" name="Science">
        <title>The ecoresponsive genome of Daphnia pulex.</title>
        <authorList>
            <person name="Colbourne J.K."/>
            <person name="Pfrender M.E."/>
            <person name="Gilbert D."/>
            <person name="Thomas W.K."/>
            <person name="Tucker A."/>
            <person name="Oakley T.H."/>
            <person name="Tokishita S."/>
            <person name="Aerts A."/>
            <person name="Arnold G.J."/>
            <person name="Basu M.K."/>
            <person name="Bauer D.J."/>
            <person name="Caceres C.E."/>
            <person name="Carmel L."/>
            <person name="Casola C."/>
            <person name="Choi J.H."/>
            <person name="Detter J.C."/>
            <person name="Dong Q."/>
            <person name="Dusheyko S."/>
            <person name="Eads B.D."/>
            <person name="Frohlich T."/>
            <person name="Geiler-Samerotte K.A."/>
            <person name="Gerlach D."/>
            <person name="Hatcher P."/>
            <person name="Jogdeo S."/>
            <person name="Krijgsveld J."/>
            <person name="Kriventseva E.V."/>
            <person name="Kultz D."/>
            <person name="Laforsch C."/>
            <person name="Lindquist E."/>
            <person name="Lopez J."/>
            <person name="Manak J.R."/>
            <person name="Muller J."/>
            <person name="Pangilinan J."/>
            <person name="Patwardhan R.P."/>
            <person name="Pitluck S."/>
            <person name="Pritham E.J."/>
            <person name="Rechtsteiner A."/>
            <person name="Rho M."/>
            <person name="Rogozin I.B."/>
            <person name="Sakarya O."/>
            <person name="Salamov A."/>
            <person name="Schaack S."/>
            <person name="Shapiro H."/>
            <person name="Shiga Y."/>
            <person name="Skalitzky C."/>
            <person name="Smith Z."/>
            <person name="Souvorov A."/>
            <person name="Sung W."/>
            <person name="Tang Z."/>
            <person name="Tsuchiya D."/>
            <person name="Tu H."/>
            <person name="Vos H."/>
            <person name="Wang M."/>
            <person name="Wolf Y.I."/>
            <person name="Yamagata H."/>
            <person name="Yamada T."/>
            <person name="Ye Y."/>
            <person name="Shaw J.R."/>
            <person name="Andrews J."/>
            <person name="Crease T.J."/>
            <person name="Tang H."/>
            <person name="Lucas S.M."/>
            <person name="Robertson H.M."/>
            <person name="Bork P."/>
            <person name="Koonin E.V."/>
            <person name="Zdobnov E.M."/>
            <person name="Grigoriev I.V."/>
            <person name="Lynch M."/>
            <person name="Boore J.L."/>
        </authorList>
    </citation>
    <scope>NUCLEOTIDE SEQUENCE [LARGE SCALE GENOMIC DNA]</scope>
</reference>
<comment type="subcellular location">
    <subcellularLocation>
        <location evidence="1">Membrane</location>
        <topology evidence="1">Multi-pass membrane protein</topology>
    </subcellularLocation>
</comment>
<feature type="transmembrane region" description="Helical" evidence="14">
    <location>
        <begin position="146"/>
        <end position="169"/>
    </location>
</feature>
<keyword evidence="5 14" id="KW-0812">Transmembrane</keyword>
<feature type="transmembrane region" description="Helical" evidence="14">
    <location>
        <begin position="248"/>
        <end position="267"/>
    </location>
</feature>
<keyword evidence="7 14" id="KW-1133">Transmembrane helix</keyword>
<dbReference type="FunFam" id="1.20.1070.10:FF:000320">
    <property type="entry name" value="Pteropsin4"/>
    <property type="match status" value="1"/>
</dbReference>
<name>E9G0T7_DAPPU</name>
<evidence type="ECO:0000313" key="18">
    <source>
        <dbReference type="Proteomes" id="UP000000305"/>
    </source>
</evidence>
<evidence type="ECO:0000256" key="14">
    <source>
        <dbReference type="SAM" id="Phobius"/>
    </source>
</evidence>
<evidence type="ECO:0000256" key="11">
    <source>
        <dbReference type="ARBA" id="ARBA00023170"/>
    </source>
</evidence>
<feature type="transmembrane region" description="Helical" evidence="14">
    <location>
        <begin position="75"/>
        <end position="98"/>
    </location>
</feature>
<keyword evidence="11" id="KW-0675">Receptor</keyword>
<organism evidence="17 18">
    <name type="scientific">Daphnia pulex</name>
    <name type="common">Water flea</name>
    <dbReference type="NCBI Taxonomy" id="6669"/>
    <lineage>
        <taxon>Eukaryota</taxon>
        <taxon>Metazoa</taxon>
        <taxon>Ecdysozoa</taxon>
        <taxon>Arthropoda</taxon>
        <taxon>Crustacea</taxon>
        <taxon>Branchiopoda</taxon>
        <taxon>Diplostraca</taxon>
        <taxon>Cladocera</taxon>
        <taxon>Anomopoda</taxon>
        <taxon>Daphniidae</taxon>
        <taxon>Daphnia</taxon>
    </lineage>
</organism>
<feature type="chain" id="PRO_5003236565" evidence="15">
    <location>
        <begin position="26"/>
        <end position="486"/>
    </location>
</feature>
<dbReference type="EMBL" id="GL732528">
    <property type="protein sequence ID" value="EFX87345.1"/>
    <property type="molecule type" value="Genomic_DNA"/>
</dbReference>
<dbReference type="InterPro" id="IPR050125">
    <property type="entry name" value="GPCR_opsins"/>
</dbReference>
<dbReference type="HOGENOM" id="CLU_534501_0_0_1"/>
<feature type="transmembrane region" description="Helical" evidence="14">
    <location>
        <begin position="325"/>
        <end position="348"/>
    </location>
</feature>
<evidence type="ECO:0000256" key="8">
    <source>
        <dbReference type="ARBA" id="ARBA00022991"/>
    </source>
</evidence>
<dbReference type="PANTHER" id="PTHR24240">
    <property type="entry name" value="OPSIN"/>
    <property type="match status" value="1"/>
</dbReference>
<evidence type="ECO:0000313" key="17">
    <source>
        <dbReference type="EMBL" id="EFX87345.1"/>
    </source>
</evidence>
<proteinExistence type="inferred from homology"/>
<evidence type="ECO:0000256" key="13">
    <source>
        <dbReference type="ARBA" id="ARBA00023305"/>
    </source>
</evidence>
<dbReference type="PRINTS" id="PR00237">
    <property type="entry name" value="GPCRRHODOPSN"/>
</dbReference>
<dbReference type="SUPFAM" id="SSF81321">
    <property type="entry name" value="Family A G protein-coupled receptor-like"/>
    <property type="match status" value="1"/>
</dbReference>
<dbReference type="GO" id="GO:0071482">
    <property type="term" value="P:cellular response to light stimulus"/>
    <property type="evidence" value="ECO:0000318"/>
    <property type="project" value="GO_Central"/>
</dbReference>
<keyword evidence="3" id="KW-0600">Photoreceptor protein</keyword>
<feature type="transmembrane region" description="Helical" evidence="14">
    <location>
        <begin position="110"/>
        <end position="134"/>
    </location>
</feature>
<evidence type="ECO:0000256" key="12">
    <source>
        <dbReference type="ARBA" id="ARBA00023224"/>
    </source>
</evidence>
<keyword evidence="6" id="KW-0681">Retinal protein</keyword>
<dbReference type="KEGG" id="dpx:DAPPUDRAFT_346957"/>
<keyword evidence="18" id="KW-1185">Reference proteome</keyword>
<keyword evidence="10 14" id="KW-0472">Membrane</keyword>
<dbReference type="GO" id="GO:0007601">
    <property type="term" value="P:visual perception"/>
    <property type="evidence" value="ECO:0007669"/>
    <property type="project" value="UniProtKB-KW"/>
</dbReference>
<dbReference type="GO" id="GO:0007186">
    <property type="term" value="P:G protein-coupled receptor signaling pathway"/>
    <property type="evidence" value="ECO:0000318"/>
    <property type="project" value="GO_Central"/>
</dbReference>
<dbReference type="AlphaFoldDB" id="E9G0T7"/>
<gene>
    <name evidence="17" type="primary">PTEROPSIN1</name>
    <name evidence="17" type="ORF">DAPPUDRAFT_346957</name>
</gene>
<evidence type="ECO:0000256" key="4">
    <source>
        <dbReference type="ARBA" id="ARBA00022606"/>
    </source>
</evidence>
<evidence type="ECO:0000256" key="2">
    <source>
        <dbReference type="ARBA" id="ARBA00010663"/>
    </source>
</evidence>
<evidence type="ECO:0000256" key="9">
    <source>
        <dbReference type="ARBA" id="ARBA00023040"/>
    </source>
</evidence>
<dbReference type="GO" id="GO:0008020">
    <property type="term" value="F:G protein-coupled photoreceptor activity"/>
    <property type="evidence" value="ECO:0000318"/>
    <property type="project" value="GO_Central"/>
</dbReference>
<accession>E9G0T7</accession>
<feature type="transmembrane region" description="Helical" evidence="14">
    <location>
        <begin position="200"/>
        <end position="220"/>
    </location>
</feature>
<dbReference type="Pfam" id="PF00001">
    <property type="entry name" value="7tm_1"/>
    <property type="match status" value="1"/>
</dbReference>
<keyword evidence="13" id="KW-0844">Vision</keyword>
<dbReference type="GO" id="GO:0005886">
    <property type="term" value="C:plasma membrane"/>
    <property type="evidence" value="ECO:0000318"/>
    <property type="project" value="GO_Central"/>
</dbReference>
<protein>
    <submittedName>
        <fullName evidence="17">Pteropsin1</fullName>
    </submittedName>
</protein>
<keyword evidence="9" id="KW-0297">G-protein coupled receptor</keyword>
<dbReference type="PROSITE" id="PS00238">
    <property type="entry name" value="OPSIN"/>
    <property type="match status" value="1"/>
</dbReference>
<dbReference type="CDD" id="cd14969">
    <property type="entry name" value="7tmA_Opsins_type2_animals"/>
    <property type="match status" value="1"/>
</dbReference>
<keyword evidence="15" id="KW-0732">Signal</keyword>
<evidence type="ECO:0000256" key="3">
    <source>
        <dbReference type="ARBA" id="ARBA00022543"/>
    </source>
</evidence>
<evidence type="ECO:0000256" key="7">
    <source>
        <dbReference type="ARBA" id="ARBA00022989"/>
    </source>
</evidence>
<evidence type="ECO:0000256" key="15">
    <source>
        <dbReference type="SAM" id="SignalP"/>
    </source>
</evidence>
<dbReference type="InterPro" id="IPR027430">
    <property type="entry name" value="Retinal_BS"/>
</dbReference>
<comment type="similarity">
    <text evidence="2">Belongs to the G-protein coupled receptor 1 family.</text>
</comment>
<dbReference type="InParanoid" id="E9G0T7"/>
<feature type="transmembrane region" description="Helical" evidence="14">
    <location>
        <begin position="287"/>
        <end position="305"/>
    </location>
</feature>
<dbReference type="InterPro" id="IPR000276">
    <property type="entry name" value="GPCR_Rhodpsn"/>
</dbReference>
<sequence length="486" mass="53541">MAFVNSSRGTILLIVLTSFLFCVTSESPEGRKSLDGYSYSRQEYYDMLVSVANYSEDSNSAGHRLLMPVWAYKSAAGYLLFISVMGLALNIIVVLVLLSDQQKMTPLNWMLLNLACCDGISAGFGAPISIAAAFHSGWPFSQELCAAYAMIISTAGIGSITTLSALAILRCKIVVQNHVYSANRFSAFTTRSVRLGCHKAALLLSLIWSYVLLVTCPPIFGWGQYDREPAHISCSVNWELQIGSNRSYIFYMFTFGLIVPTVVIFVCYSNILREVRKSEAAEKRSTVMVAVMIGAFLIAWTPYSILALTETFNGKHYGNSSISPVLATVPSLLAKTSSVLNPIIYGFLNTQFKLAWKKMALRFLRRHGQKLGKERSFTAGLTTTYITVKPSIIYHLPTKELTEGYQIHGIVNNVPPQHQLQPVKLIPGNKSPSLSAASPEEFSAGIKEQDQQQQQPVLLVVVRYVSSSIIHHLHPSAGNSGNWAIT</sequence>
<dbReference type="Proteomes" id="UP000000305">
    <property type="component" value="Unassembled WGS sequence"/>
</dbReference>
<dbReference type="OrthoDB" id="6361628at2759"/>
<dbReference type="InterPro" id="IPR017452">
    <property type="entry name" value="GPCR_Rhodpsn_7TM"/>
</dbReference>
<keyword evidence="8" id="KW-0157">Chromophore</keyword>
<evidence type="ECO:0000256" key="1">
    <source>
        <dbReference type="ARBA" id="ARBA00004141"/>
    </source>
</evidence>
<feature type="signal peptide" evidence="15">
    <location>
        <begin position="1"/>
        <end position="25"/>
    </location>
</feature>
<dbReference type="PROSITE" id="PS50262">
    <property type="entry name" value="G_PROTEIN_RECEP_F1_2"/>
    <property type="match status" value="1"/>
</dbReference>
<dbReference type="Gene3D" id="1.20.1070.10">
    <property type="entry name" value="Rhodopsin 7-helix transmembrane proteins"/>
    <property type="match status" value="1"/>
</dbReference>